<protein>
    <submittedName>
        <fullName evidence="1">Uncharacterized protein</fullName>
    </submittedName>
</protein>
<dbReference type="Proteomes" id="UP001055879">
    <property type="component" value="Linkage Group LG05"/>
</dbReference>
<comment type="caution">
    <text evidence="1">The sequence shown here is derived from an EMBL/GenBank/DDBJ whole genome shotgun (WGS) entry which is preliminary data.</text>
</comment>
<keyword evidence="2" id="KW-1185">Reference proteome</keyword>
<evidence type="ECO:0000313" key="2">
    <source>
        <dbReference type="Proteomes" id="UP001055879"/>
    </source>
</evidence>
<evidence type="ECO:0000313" key="1">
    <source>
        <dbReference type="EMBL" id="KAI3729327.1"/>
    </source>
</evidence>
<name>A0ACB9C570_ARCLA</name>
<reference evidence="1 2" key="2">
    <citation type="journal article" date="2022" name="Mol. Ecol. Resour.">
        <title>The genomes of chicory, endive, great burdock and yacon provide insights into Asteraceae paleo-polyploidization history and plant inulin production.</title>
        <authorList>
            <person name="Fan W."/>
            <person name="Wang S."/>
            <person name="Wang H."/>
            <person name="Wang A."/>
            <person name="Jiang F."/>
            <person name="Liu H."/>
            <person name="Zhao H."/>
            <person name="Xu D."/>
            <person name="Zhang Y."/>
        </authorList>
    </citation>
    <scope>NUCLEOTIDE SEQUENCE [LARGE SCALE GENOMIC DNA]</scope>
    <source>
        <strain evidence="2">cv. Niubang</strain>
    </source>
</reference>
<gene>
    <name evidence="1" type="ORF">L6452_17983</name>
</gene>
<accession>A0ACB9C570</accession>
<organism evidence="1 2">
    <name type="scientific">Arctium lappa</name>
    <name type="common">Greater burdock</name>
    <name type="synonym">Lappa major</name>
    <dbReference type="NCBI Taxonomy" id="4217"/>
    <lineage>
        <taxon>Eukaryota</taxon>
        <taxon>Viridiplantae</taxon>
        <taxon>Streptophyta</taxon>
        <taxon>Embryophyta</taxon>
        <taxon>Tracheophyta</taxon>
        <taxon>Spermatophyta</taxon>
        <taxon>Magnoliopsida</taxon>
        <taxon>eudicotyledons</taxon>
        <taxon>Gunneridae</taxon>
        <taxon>Pentapetalae</taxon>
        <taxon>asterids</taxon>
        <taxon>campanulids</taxon>
        <taxon>Asterales</taxon>
        <taxon>Asteraceae</taxon>
        <taxon>Carduoideae</taxon>
        <taxon>Cardueae</taxon>
        <taxon>Arctiinae</taxon>
        <taxon>Arctium</taxon>
    </lineage>
</organism>
<dbReference type="EMBL" id="CM042051">
    <property type="protein sequence ID" value="KAI3729327.1"/>
    <property type="molecule type" value="Genomic_DNA"/>
</dbReference>
<proteinExistence type="predicted"/>
<reference evidence="2" key="1">
    <citation type="journal article" date="2022" name="Mol. Ecol. Resour.">
        <title>The genomes of chicory, endive, great burdock and yacon provide insights into Asteraceae palaeo-polyploidization history and plant inulin production.</title>
        <authorList>
            <person name="Fan W."/>
            <person name="Wang S."/>
            <person name="Wang H."/>
            <person name="Wang A."/>
            <person name="Jiang F."/>
            <person name="Liu H."/>
            <person name="Zhao H."/>
            <person name="Xu D."/>
            <person name="Zhang Y."/>
        </authorList>
    </citation>
    <scope>NUCLEOTIDE SEQUENCE [LARGE SCALE GENOMIC DNA]</scope>
    <source>
        <strain evidence="2">cv. Niubang</strain>
    </source>
</reference>
<sequence>MENSSLLKDALFLDLIALLSNGQQHGSVYWKKGSSKILSSLDPKKPLVAQFGQAFSTKESPIWMDSSTTEQCRAIEKAVGGALKLSELTGSRAYERYACIDHTDGAGMNLMDIKKRVWSKQILKIDYLQATYHQWEHIFVASGEHARLTKELLSNCESIEWQHSSSASGCCRKQQASSGCVGIHPIQTETSMKHINEEHQQKNGKKQIVEEQLQKQIDEQLQKIDEEPPLPSTMMMMILLPMMMIISLICPLPSEPPSTISLIFSVVDAAMK</sequence>